<gene>
    <name evidence="10" type="ORF">Ami3637_04800</name>
</gene>
<feature type="compositionally biased region" description="Polar residues" evidence="7">
    <location>
        <begin position="66"/>
        <end position="83"/>
    </location>
</feature>
<keyword evidence="1" id="KW-0031">Aminopeptidase</keyword>
<evidence type="ECO:0000256" key="4">
    <source>
        <dbReference type="ARBA" id="ARBA00022729"/>
    </source>
</evidence>
<dbReference type="Proteomes" id="UP000463883">
    <property type="component" value="Chromosome"/>
</dbReference>
<reference evidence="10 11" key="1">
    <citation type="submission" date="2020-01" db="EMBL/GenBank/DDBJ databases">
        <title>Genomic analysis of Aminipila sp. CBA3637.</title>
        <authorList>
            <person name="Kim Y.B."/>
            <person name="Roh S.W."/>
        </authorList>
    </citation>
    <scope>NUCLEOTIDE SEQUENCE [LARGE SCALE GENOMIC DNA]</scope>
    <source>
        <strain evidence="10 11">CBA3637</strain>
    </source>
</reference>
<keyword evidence="2" id="KW-0645">Protease</keyword>
<feature type="chain" id="PRO_5027024302" evidence="8">
    <location>
        <begin position="27"/>
        <end position="518"/>
    </location>
</feature>
<keyword evidence="3" id="KW-0479">Metal-binding</keyword>
<dbReference type="GO" id="GO:0046872">
    <property type="term" value="F:metal ion binding"/>
    <property type="evidence" value="ECO:0007669"/>
    <property type="project" value="UniProtKB-KW"/>
</dbReference>
<evidence type="ECO:0000256" key="8">
    <source>
        <dbReference type="SAM" id="SignalP"/>
    </source>
</evidence>
<feature type="signal peptide" evidence="8">
    <location>
        <begin position="1"/>
        <end position="26"/>
    </location>
</feature>
<dbReference type="GO" id="GO:0008235">
    <property type="term" value="F:metalloexopeptidase activity"/>
    <property type="evidence" value="ECO:0007669"/>
    <property type="project" value="InterPro"/>
</dbReference>
<evidence type="ECO:0000313" key="10">
    <source>
        <dbReference type="EMBL" id="QHI71797.1"/>
    </source>
</evidence>
<dbReference type="GO" id="GO:0004177">
    <property type="term" value="F:aminopeptidase activity"/>
    <property type="evidence" value="ECO:0007669"/>
    <property type="project" value="UniProtKB-KW"/>
</dbReference>
<dbReference type="KEGG" id="amic:Ami3637_04800"/>
<dbReference type="EMBL" id="CP047591">
    <property type="protein sequence ID" value="QHI71797.1"/>
    <property type="molecule type" value="Genomic_DNA"/>
</dbReference>
<evidence type="ECO:0000256" key="3">
    <source>
        <dbReference type="ARBA" id="ARBA00022723"/>
    </source>
</evidence>
<dbReference type="SUPFAM" id="SSF53187">
    <property type="entry name" value="Zn-dependent exopeptidases"/>
    <property type="match status" value="1"/>
</dbReference>
<dbReference type="PANTHER" id="PTHR12147:SF56">
    <property type="entry name" value="AMINOPEPTIDASE YDR415C-RELATED"/>
    <property type="match status" value="1"/>
</dbReference>
<evidence type="ECO:0000313" key="11">
    <source>
        <dbReference type="Proteomes" id="UP000463883"/>
    </source>
</evidence>
<keyword evidence="6" id="KW-0862">Zinc</keyword>
<evidence type="ECO:0000256" key="5">
    <source>
        <dbReference type="ARBA" id="ARBA00022801"/>
    </source>
</evidence>
<name>A0A6P1MD15_9FIRM</name>
<evidence type="ECO:0000256" key="2">
    <source>
        <dbReference type="ARBA" id="ARBA00022670"/>
    </source>
</evidence>
<dbReference type="AlphaFoldDB" id="A0A6P1MD15"/>
<dbReference type="Gene3D" id="3.40.630.10">
    <property type="entry name" value="Zn peptidases"/>
    <property type="match status" value="1"/>
</dbReference>
<keyword evidence="4 8" id="KW-0732">Signal</keyword>
<evidence type="ECO:0000259" key="9">
    <source>
        <dbReference type="Pfam" id="PF04389"/>
    </source>
</evidence>
<feature type="domain" description="Peptidase M28" evidence="9">
    <location>
        <begin position="171"/>
        <end position="381"/>
    </location>
</feature>
<keyword evidence="11" id="KW-1185">Reference proteome</keyword>
<organism evidence="10 11">
    <name type="scientific">Aminipila terrae</name>
    <dbReference type="NCBI Taxonomy" id="2697030"/>
    <lineage>
        <taxon>Bacteria</taxon>
        <taxon>Bacillati</taxon>
        <taxon>Bacillota</taxon>
        <taxon>Clostridia</taxon>
        <taxon>Peptostreptococcales</taxon>
        <taxon>Anaerovoracaceae</taxon>
        <taxon>Aminipila</taxon>
    </lineage>
</organism>
<proteinExistence type="predicted"/>
<dbReference type="PANTHER" id="PTHR12147">
    <property type="entry name" value="METALLOPEPTIDASE M28 FAMILY MEMBER"/>
    <property type="match status" value="1"/>
</dbReference>
<accession>A0A6P1MD15</accession>
<dbReference type="InterPro" id="IPR045175">
    <property type="entry name" value="M28_fam"/>
</dbReference>
<protein>
    <submittedName>
        <fullName evidence="10">M28 family peptidase</fullName>
    </submittedName>
</protein>
<sequence>MNVKKKIALFLVTAMVLTAGIPAAYATDTVVTTPQVVTSEEGTTSGGAITTEAAIVSESAITSEGAVTSGSAVSENPANTGNDPTEKSGEEQKKLNQLLKAEAEAPKFDNSKDSVMYHHLAELSKNARVASTDQEKTARDYIKGIFEGLGYTTNVQSFNYTRKGVEGNSSNVIAVKPGKSDRQVIVGAHYDSVNASTGASDNASGVSVMLGAAEMLKDIDTDYTIKFIAFGAEEVGLKGSTYYTSQMSKEEISNTVAMINLDTVIFGDKKYVYGNLGEKGWVREQALDISKSLNLGVITQEGLNSDYPKGTTGDWSDHDPFDKLGIPWIYFESTNWDLKDKEGNWSTGEHETELFGEIMHTERDNLTFMDEKIPGRVEDRLYSYTTLLYNLLKEINPPAEVVESAMAVSTNLLSMTQEKTIDVSVDLGYTPDLKNLTWTFGGKPFDQWTVIECKGKDGEGDKKETNDPFITFAEEPKLDGDKVVAKIKFGLPFGTDNLSARPYPRRIYPQLLGIMTLL</sequence>
<dbReference type="GO" id="GO:0006508">
    <property type="term" value="P:proteolysis"/>
    <property type="evidence" value="ECO:0007669"/>
    <property type="project" value="UniProtKB-KW"/>
</dbReference>
<evidence type="ECO:0000256" key="1">
    <source>
        <dbReference type="ARBA" id="ARBA00022438"/>
    </source>
</evidence>
<dbReference type="RefSeq" id="WP_162361571.1">
    <property type="nucleotide sequence ID" value="NZ_CP047591.1"/>
</dbReference>
<keyword evidence="5" id="KW-0378">Hydrolase</keyword>
<dbReference type="Pfam" id="PF04389">
    <property type="entry name" value="Peptidase_M28"/>
    <property type="match status" value="1"/>
</dbReference>
<evidence type="ECO:0000256" key="7">
    <source>
        <dbReference type="SAM" id="MobiDB-lite"/>
    </source>
</evidence>
<evidence type="ECO:0000256" key="6">
    <source>
        <dbReference type="ARBA" id="ARBA00022833"/>
    </source>
</evidence>
<feature type="region of interest" description="Disordered" evidence="7">
    <location>
        <begin position="66"/>
        <end position="92"/>
    </location>
</feature>
<dbReference type="InterPro" id="IPR007484">
    <property type="entry name" value="Peptidase_M28"/>
</dbReference>